<reference evidence="3" key="1">
    <citation type="submission" date="2016-04" db="EMBL/GenBank/DDBJ databases">
        <title>Complete Genome Sequences of Twelve Strains of a Stable Defined Moderately Diverse Mouse Microbiota 2 (sDMDMm2).</title>
        <authorList>
            <person name="Uchimura Y."/>
            <person name="Wyss M."/>
            <person name="Brugiroux S."/>
            <person name="Limenitakis J.P."/>
            <person name="Stecher B."/>
            <person name="McCoy K.D."/>
            <person name="Macpherson A.J."/>
        </authorList>
    </citation>
    <scope>NUCLEOTIDE SEQUENCE [LARGE SCALE GENOMIC DNA]</scope>
    <source>
        <strain evidence="3">I48</strain>
    </source>
</reference>
<name>A0A1C7GVG9_9BACE</name>
<proteinExistence type="predicted"/>
<dbReference type="AlphaFoldDB" id="A0A1C7GVG9"/>
<gene>
    <name evidence="2" type="ORF">A4V03_02400</name>
</gene>
<evidence type="ECO:0000313" key="2">
    <source>
        <dbReference type="EMBL" id="ANU56558.1"/>
    </source>
</evidence>
<dbReference type="EMBL" id="CP015401">
    <property type="protein sequence ID" value="ANU56558.1"/>
    <property type="molecule type" value="Genomic_DNA"/>
</dbReference>
<organism evidence="2 3">
    <name type="scientific">Bacteroides caecimuris</name>
    <dbReference type="NCBI Taxonomy" id="1796613"/>
    <lineage>
        <taxon>Bacteria</taxon>
        <taxon>Pseudomonadati</taxon>
        <taxon>Bacteroidota</taxon>
        <taxon>Bacteroidia</taxon>
        <taxon>Bacteroidales</taxon>
        <taxon>Bacteroidaceae</taxon>
        <taxon>Bacteroides</taxon>
    </lineage>
</organism>
<keyword evidence="3" id="KW-1185">Reference proteome</keyword>
<feature type="region of interest" description="Disordered" evidence="1">
    <location>
        <begin position="1"/>
        <end position="25"/>
    </location>
</feature>
<sequence>MEIKFHDDETSETFSTNKDQQASEDLKVTHASYSPYNKKHLQMPIQMFKHKYFKKNQTLHLGF</sequence>
<protein>
    <submittedName>
        <fullName evidence="2">Uncharacterized protein</fullName>
    </submittedName>
</protein>
<evidence type="ECO:0000313" key="3">
    <source>
        <dbReference type="Proteomes" id="UP000092631"/>
    </source>
</evidence>
<accession>A0A1C7GVG9</accession>
<dbReference type="KEGG" id="bcae:A4V03_02400"/>
<evidence type="ECO:0000256" key="1">
    <source>
        <dbReference type="SAM" id="MobiDB-lite"/>
    </source>
</evidence>
<dbReference type="Proteomes" id="UP000092631">
    <property type="component" value="Chromosome"/>
</dbReference>